<keyword evidence="4 6" id="KW-1133">Transmembrane helix</keyword>
<keyword evidence="3 6" id="KW-0812">Transmembrane</keyword>
<keyword evidence="9" id="KW-1185">Reference proteome</keyword>
<dbReference type="EMBL" id="OFSM01000006">
    <property type="protein sequence ID" value="SOY28730.1"/>
    <property type="molecule type" value="Genomic_DNA"/>
</dbReference>
<name>A0A2K4ZE52_9FIRM</name>
<dbReference type="Pfam" id="PF02687">
    <property type="entry name" value="FtsX"/>
    <property type="match status" value="1"/>
</dbReference>
<dbReference type="RefSeq" id="WP_103238813.1">
    <property type="nucleotide sequence ID" value="NZ_JANJZD010000006.1"/>
</dbReference>
<dbReference type="InterPro" id="IPR003838">
    <property type="entry name" value="ABC3_permease_C"/>
</dbReference>
<keyword evidence="2" id="KW-1003">Cell membrane</keyword>
<accession>A0A2K4ZE52</accession>
<dbReference type="Proteomes" id="UP000236311">
    <property type="component" value="Unassembled WGS sequence"/>
</dbReference>
<keyword evidence="5 6" id="KW-0472">Membrane</keyword>
<gene>
    <name evidence="8" type="ORF">AMURIS_01441</name>
</gene>
<proteinExistence type="predicted"/>
<evidence type="ECO:0000256" key="1">
    <source>
        <dbReference type="ARBA" id="ARBA00004651"/>
    </source>
</evidence>
<evidence type="ECO:0000313" key="8">
    <source>
        <dbReference type="EMBL" id="SOY28730.1"/>
    </source>
</evidence>
<dbReference type="GO" id="GO:0005886">
    <property type="term" value="C:plasma membrane"/>
    <property type="evidence" value="ECO:0007669"/>
    <property type="project" value="UniProtKB-SubCell"/>
</dbReference>
<organism evidence="8 9">
    <name type="scientific">Acetatifactor muris</name>
    <dbReference type="NCBI Taxonomy" id="879566"/>
    <lineage>
        <taxon>Bacteria</taxon>
        <taxon>Bacillati</taxon>
        <taxon>Bacillota</taxon>
        <taxon>Clostridia</taxon>
        <taxon>Lachnospirales</taxon>
        <taxon>Lachnospiraceae</taxon>
        <taxon>Acetatifactor</taxon>
    </lineage>
</organism>
<feature type="domain" description="ABC3 transporter permease C-terminal" evidence="7">
    <location>
        <begin position="67"/>
        <end position="179"/>
    </location>
</feature>
<dbReference type="OrthoDB" id="1655480at2"/>
<evidence type="ECO:0000256" key="2">
    <source>
        <dbReference type="ARBA" id="ARBA00022475"/>
    </source>
</evidence>
<evidence type="ECO:0000313" key="9">
    <source>
        <dbReference type="Proteomes" id="UP000236311"/>
    </source>
</evidence>
<feature type="transmembrane region" description="Helical" evidence="6">
    <location>
        <begin position="155"/>
        <end position="177"/>
    </location>
</feature>
<feature type="transmembrane region" description="Helical" evidence="6">
    <location>
        <begin position="111"/>
        <end position="135"/>
    </location>
</feature>
<evidence type="ECO:0000256" key="4">
    <source>
        <dbReference type="ARBA" id="ARBA00022989"/>
    </source>
</evidence>
<protein>
    <submittedName>
        <fullName evidence="8">FtsX-like permease family protein</fullName>
    </submittedName>
</protein>
<evidence type="ECO:0000259" key="7">
    <source>
        <dbReference type="Pfam" id="PF02687"/>
    </source>
</evidence>
<sequence>MVVGIKDGAKLIGISIITCCAVLVCTMFLNFYFDVLLIENKISSEPAVLFYQAQVSTAKVVCLVSGGCLLMTSVVMLFFYCKHYIDIHKKELGILKALGYSNLKIAKGFRIFGISVLMGALPGFCGAFLLMPLFYELQNKDRILPEIVIQFHPIILLYFVALPTIGFAVLAVAYAFFQLRAPVLLLLKDGQQLRVKAGKPKTGKAQTGKIQTGRAQIEKNQQESLKQKNSK</sequence>
<dbReference type="AlphaFoldDB" id="A0A2K4ZE52"/>
<feature type="transmembrane region" description="Helical" evidence="6">
    <location>
        <begin position="12"/>
        <end position="33"/>
    </location>
</feature>
<evidence type="ECO:0000256" key="3">
    <source>
        <dbReference type="ARBA" id="ARBA00022692"/>
    </source>
</evidence>
<reference evidence="8 9" key="1">
    <citation type="submission" date="2018-01" db="EMBL/GenBank/DDBJ databases">
        <authorList>
            <person name="Gaut B.S."/>
            <person name="Morton B.R."/>
            <person name="Clegg M.T."/>
            <person name="Duvall M.R."/>
        </authorList>
    </citation>
    <scope>NUCLEOTIDE SEQUENCE [LARGE SCALE GENOMIC DNA]</scope>
    <source>
        <strain evidence="8">GP69</strain>
    </source>
</reference>
<feature type="transmembrane region" description="Helical" evidence="6">
    <location>
        <begin position="53"/>
        <end position="80"/>
    </location>
</feature>
<evidence type="ECO:0000256" key="5">
    <source>
        <dbReference type="ARBA" id="ARBA00023136"/>
    </source>
</evidence>
<evidence type="ECO:0000256" key="6">
    <source>
        <dbReference type="SAM" id="Phobius"/>
    </source>
</evidence>
<comment type="subcellular location">
    <subcellularLocation>
        <location evidence="1">Cell membrane</location>
        <topology evidence="1">Multi-pass membrane protein</topology>
    </subcellularLocation>
</comment>